<dbReference type="RefSeq" id="WP_269944915.1">
    <property type="nucleotide sequence ID" value="NZ_JAKMUT010000011.1"/>
</dbReference>
<dbReference type="PROSITE" id="PS51257">
    <property type="entry name" value="PROKAR_LIPOPROTEIN"/>
    <property type="match status" value="1"/>
</dbReference>
<gene>
    <name evidence="3" type="ORF">L8V00_09765</name>
</gene>
<feature type="compositionally biased region" description="Basic and acidic residues" evidence="1">
    <location>
        <begin position="56"/>
        <end position="65"/>
    </location>
</feature>
<proteinExistence type="predicted"/>
<evidence type="ECO:0000313" key="4">
    <source>
        <dbReference type="Proteomes" id="UP001146469"/>
    </source>
</evidence>
<name>A0A9X3LLZ0_9CORY</name>
<keyword evidence="4" id="KW-1185">Reference proteome</keyword>
<feature type="signal peptide" evidence="2">
    <location>
        <begin position="1"/>
        <end position="21"/>
    </location>
</feature>
<reference evidence="3" key="1">
    <citation type="submission" date="2022-02" db="EMBL/GenBank/DDBJ databases">
        <title>Corynebacterium sp. from urogenital microbiome.</title>
        <authorList>
            <person name="Cappelli E.A."/>
            <person name="Ribeiro T.G."/>
            <person name="Peixe L."/>
        </authorList>
    </citation>
    <scope>NUCLEOTIDE SEQUENCE</scope>
    <source>
        <strain evidence="3">C8Ua_174</strain>
    </source>
</reference>
<accession>A0A9X3LLZ0</accession>
<dbReference type="AlphaFoldDB" id="A0A9X3LLZ0"/>
<sequence>MKRVAASVFLIFFGFALTACGSEGGEPVLTGAFAETEGTLTGDGPVDNSGSGGAEGDGRVLKPEGHKGMWFETEPTDPWEHYVWASQKFVGDPIELPKLEGKGNKQSFHGLPDICDSRVSARLKEIGFDQENSIDSPLNYTCNFFEVDPVKGYFSEALFQVSLDSYGQSNDYRKGVYYDPQRDDVVPIGIGEGNSSECAISKNVNNSRLAIETLSGASGSSTQETCLYSEYFFQIYDNIASF</sequence>
<dbReference type="Proteomes" id="UP001146469">
    <property type="component" value="Unassembled WGS sequence"/>
</dbReference>
<comment type="caution">
    <text evidence="3">The sequence shown here is derived from an EMBL/GenBank/DDBJ whole genome shotgun (WGS) entry which is preliminary data.</text>
</comment>
<evidence type="ECO:0008006" key="5">
    <source>
        <dbReference type="Google" id="ProtNLM"/>
    </source>
</evidence>
<organism evidence="3 4">
    <name type="scientific">Corynebacterium evansiae</name>
    <dbReference type="NCBI Taxonomy" id="2913499"/>
    <lineage>
        <taxon>Bacteria</taxon>
        <taxon>Bacillati</taxon>
        <taxon>Actinomycetota</taxon>
        <taxon>Actinomycetes</taxon>
        <taxon>Mycobacteriales</taxon>
        <taxon>Corynebacteriaceae</taxon>
        <taxon>Corynebacterium</taxon>
    </lineage>
</organism>
<feature type="region of interest" description="Disordered" evidence="1">
    <location>
        <begin position="38"/>
        <end position="65"/>
    </location>
</feature>
<evidence type="ECO:0000256" key="1">
    <source>
        <dbReference type="SAM" id="MobiDB-lite"/>
    </source>
</evidence>
<evidence type="ECO:0000313" key="3">
    <source>
        <dbReference type="EMBL" id="MCZ9290484.1"/>
    </source>
</evidence>
<feature type="chain" id="PRO_5040915480" description="DUF3558 domain-containing protein" evidence="2">
    <location>
        <begin position="22"/>
        <end position="242"/>
    </location>
</feature>
<dbReference type="EMBL" id="JAKMUT010000011">
    <property type="protein sequence ID" value="MCZ9290484.1"/>
    <property type="molecule type" value="Genomic_DNA"/>
</dbReference>
<protein>
    <recommendedName>
        <fullName evidence="5">DUF3558 domain-containing protein</fullName>
    </recommendedName>
</protein>
<keyword evidence="2" id="KW-0732">Signal</keyword>
<evidence type="ECO:0000256" key="2">
    <source>
        <dbReference type="SAM" id="SignalP"/>
    </source>
</evidence>